<keyword evidence="1" id="KW-1133">Transmembrane helix</keyword>
<dbReference type="EMBL" id="JMQP01000002">
    <property type="protein sequence ID" value="KIS34935.1"/>
    <property type="molecule type" value="Genomic_DNA"/>
</dbReference>
<dbReference type="Proteomes" id="UP000050700">
    <property type="component" value="Unassembled WGS sequence"/>
</dbReference>
<reference evidence="2 3" key="1">
    <citation type="submission" date="2014-05" db="EMBL/GenBank/DDBJ databases">
        <title>Methylome analysis of the phasevarions of Haemophilus influenzae.</title>
        <authorList>
            <person name="Atack J.M."/>
            <person name="Fox K.L."/>
            <person name="Power P.M."/>
            <person name="Clark T."/>
            <person name="Jurcisek J."/>
            <person name="Korlach J."/>
            <person name="Bakaletz L.O."/>
            <person name="Jennings M.P."/>
        </authorList>
    </citation>
    <scope>NUCLEOTIDE SEQUENCE [LARGE SCALE GENOMIC DNA]</scope>
    <source>
        <strain evidence="2 3">1209</strain>
    </source>
</reference>
<dbReference type="PATRIC" id="fig|727.582.peg.481"/>
<organism evidence="2 3">
    <name type="scientific">Haemophilus influenzae</name>
    <dbReference type="NCBI Taxonomy" id="727"/>
    <lineage>
        <taxon>Bacteria</taxon>
        <taxon>Pseudomonadati</taxon>
        <taxon>Pseudomonadota</taxon>
        <taxon>Gammaproteobacteria</taxon>
        <taxon>Pasteurellales</taxon>
        <taxon>Pasteurellaceae</taxon>
        <taxon>Haemophilus</taxon>
    </lineage>
</organism>
<evidence type="ECO:0000313" key="2">
    <source>
        <dbReference type="EMBL" id="KIS34935.1"/>
    </source>
</evidence>
<feature type="transmembrane region" description="Helical" evidence="1">
    <location>
        <begin position="20"/>
        <end position="37"/>
    </location>
</feature>
<evidence type="ECO:0000313" key="3">
    <source>
        <dbReference type="Proteomes" id="UP000050700"/>
    </source>
</evidence>
<accession>A0A158SVP1</accession>
<comment type="caution">
    <text evidence="2">The sequence shown here is derived from an EMBL/GenBank/DDBJ whole genome shotgun (WGS) entry which is preliminary data.</text>
</comment>
<evidence type="ECO:0000256" key="1">
    <source>
        <dbReference type="SAM" id="Phobius"/>
    </source>
</evidence>
<protein>
    <submittedName>
        <fullName evidence="2">Uncharacterized protein</fullName>
    </submittedName>
</protein>
<name>A0A158SVP1_HAEIF</name>
<keyword evidence="1" id="KW-0812">Transmembrane</keyword>
<proteinExistence type="predicted"/>
<keyword evidence="1" id="KW-0472">Membrane</keyword>
<gene>
    <name evidence="2" type="ORF">NTHI1209_00538</name>
</gene>
<sequence length="64" mass="7807">MEVDFHIICFLMYLELHFQFLFRFFSLIPIPCTIPNFRYHTRFLISRNFVFMNKLKIALFVGGL</sequence>
<dbReference type="AlphaFoldDB" id="A0A158SVP1"/>